<dbReference type="AlphaFoldDB" id="A0A162GFU8"/>
<reference evidence="1 2" key="1">
    <citation type="submission" date="2016-03" db="EMBL/GenBank/DDBJ databases">
        <authorList>
            <person name="Ploux O."/>
        </authorList>
    </citation>
    <scope>NUCLEOTIDE SEQUENCE [LARGE SCALE GENOMIC DNA]</scope>
    <source>
        <strain evidence="1 2">EC13</strain>
    </source>
</reference>
<dbReference type="Proteomes" id="UP000075799">
    <property type="component" value="Unassembled WGS sequence"/>
</dbReference>
<dbReference type="EMBL" id="LUKD01000001">
    <property type="protein sequence ID" value="KYG68045.1"/>
    <property type="molecule type" value="Genomic_DNA"/>
</dbReference>
<comment type="caution">
    <text evidence="1">The sequence shown here is derived from an EMBL/GenBank/DDBJ whole genome shotgun (WGS) entry which is preliminary data.</text>
</comment>
<dbReference type="OrthoDB" id="9342644at2"/>
<dbReference type="RefSeq" id="WP_063204749.1">
    <property type="nucleotide sequence ID" value="NZ_LUKD01000001.1"/>
</dbReference>
<evidence type="ECO:0008006" key="3">
    <source>
        <dbReference type="Google" id="ProtNLM"/>
    </source>
</evidence>
<organism evidence="1 2">
    <name type="scientific">Bdellovibrio bacteriovorus</name>
    <dbReference type="NCBI Taxonomy" id="959"/>
    <lineage>
        <taxon>Bacteria</taxon>
        <taxon>Pseudomonadati</taxon>
        <taxon>Bdellovibrionota</taxon>
        <taxon>Bdellovibrionia</taxon>
        <taxon>Bdellovibrionales</taxon>
        <taxon>Pseudobdellovibrionaceae</taxon>
        <taxon>Bdellovibrio</taxon>
    </lineage>
</organism>
<evidence type="ECO:0000313" key="2">
    <source>
        <dbReference type="Proteomes" id="UP000075799"/>
    </source>
</evidence>
<dbReference type="Gene3D" id="2.40.160.60">
    <property type="entry name" value="Outer membrane protein transport protein (OMPP1/FadL/TodX)"/>
    <property type="match status" value="1"/>
</dbReference>
<name>A0A162GFU8_BDEBC</name>
<sequence length="353" mass="39303">MRFVTITIAIFSNIYFQPAQGSLISSPAGHFEAFLGNAGAALEGSAGNVLFNPAGLAFAADKKSFLSVAGTAIGYSELGQREGLKSEGQLNSRPLFTGYSSPYDENLRLSLFYSEFSNYTQYTQTSSSDSEITYERSLVGLSYAGPISNKTAWGFTVGVDFQEKDVMTFQKTPVASEKDFQQQMFFYVQPGLMWQVSDKYTTGLSISWRALNLDSEGNTITSSVTNDLRRYSPDRDPLLGVTMGQGWNMERWKILADLSYAFESPQDKFWSLSLGAHTYRGSEMDVLFGFQHMSGASYFRDLGSIGVNFKQAHYQSTMGLYFQTFNGHEEGALTSSEFGVIFSASFEFWQKDR</sequence>
<accession>A0A162GFU8</accession>
<evidence type="ECO:0000313" key="1">
    <source>
        <dbReference type="EMBL" id="KYG68045.1"/>
    </source>
</evidence>
<proteinExistence type="predicted"/>
<gene>
    <name evidence="1" type="ORF">AZI87_01915</name>
</gene>
<protein>
    <recommendedName>
        <fullName evidence="3">Long-chain fatty acid transport protein</fullName>
    </recommendedName>
</protein>